<keyword evidence="2" id="KW-1185">Reference proteome</keyword>
<accession>A0A4Y2IZU3</accession>
<gene>
    <name evidence="1" type="ORF">AVEN_197100_1</name>
</gene>
<dbReference type="Proteomes" id="UP000499080">
    <property type="component" value="Unassembled WGS sequence"/>
</dbReference>
<organism evidence="1 2">
    <name type="scientific">Araneus ventricosus</name>
    <name type="common">Orbweaver spider</name>
    <name type="synonym">Epeira ventricosa</name>
    <dbReference type="NCBI Taxonomy" id="182803"/>
    <lineage>
        <taxon>Eukaryota</taxon>
        <taxon>Metazoa</taxon>
        <taxon>Ecdysozoa</taxon>
        <taxon>Arthropoda</taxon>
        <taxon>Chelicerata</taxon>
        <taxon>Arachnida</taxon>
        <taxon>Araneae</taxon>
        <taxon>Araneomorphae</taxon>
        <taxon>Entelegynae</taxon>
        <taxon>Araneoidea</taxon>
        <taxon>Araneidae</taxon>
        <taxon>Araneus</taxon>
    </lineage>
</organism>
<dbReference type="AlphaFoldDB" id="A0A4Y2IZU3"/>
<evidence type="ECO:0000313" key="2">
    <source>
        <dbReference type="Proteomes" id="UP000499080"/>
    </source>
</evidence>
<proteinExistence type="predicted"/>
<protein>
    <submittedName>
        <fullName evidence="1">Uncharacterized protein</fullName>
    </submittedName>
</protein>
<sequence>MQIGVHRRRSWNSNEVGFPFSPFGTKMEKRFFEECDKSPVGAALWMGDARRRSGKAGEIRESREGALANKWRFPVSVGDSLAGGRLGGSKRPIVHFGASVDDPPKSIELN</sequence>
<name>A0A4Y2IZU3_ARAVE</name>
<dbReference type="EMBL" id="BGPR01003036">
    <property type="protein sequence ID" value="GBM82819.1"/>
    <property type="molecule type" value="Genomic_DNA"/>
</dbReference>
<evidence type="ECO:0000313" key="1">
    <source>
        <dbReference type="EMBL" id="GBM82819.1"/>
    </source>
</evidence>
<comment type="caution">
    <text evidence="1">The sequence shown here is derived from an EMBL/GenBank/DDBJ whole genome shotgun (WGS) entry which is preliminary data.</text>
</comment>
<reference evidence="1 2" key="1">
    <citation type="journal article" date="2019" name="Sci. Rep.">
        <title>Orb-weaving spider Araneus ventricosus genome elucidates the spidroin gene catalogue.</title>
        <authorList>
            <person name="Kono N."/>
            <person name="Nakamura H."/>
            <person name="Ohtoshi R."/>
            <person name="Moran D.A.P."/>
            <person name="Shinohara A."/>
            <person name="Yoshida Y."/>
            <person name="Fujiwara M."/>
            <person name="Mori M."/>
            <person name="Tomita M."/>
            <person name="Arakawa K."/>
        </authorList>
    </citation>
    <scope>NUCLEOTIDE SEQUENCE [LARGE SCALE GENOMIC DNA]</scope>
</reference>